<protein>
    <submittedName>
        <fullName evidence="1">Uncharacterized protein</fullName>
    </submittedName>
</protein>
<name>A0AAV0TCP1_9STRA</name>
<dbReference type="EMBL" id="CANTFK010000459">
    <property type="protein sequence ID" value="CAI5716640.1"/>
    <property type="molecule type" value="Genomic_DNA"/>
</dbReference>
<organism evidence="1 2">
    <name type="scientific">Peronospora farinosa</name>
    <dbReference type="NCBI Taxonomy" id="134698"/>
    <lineage>
        <taxon>Eukaryota</taxon>
        <taxon>Sar</taxon>
        <taxon>Stramenopiles</taxon>
        <taxon>Oomycota</taxon>
        <taxon>Peronosporomycetes</taxon>
        <taxon>Peronosporales</taxon>
        <taxon>Peronosporaceae</taxon>
        <taxon>Peronospora</taxon>
    </lineage>
</organism>
<reference evidence="1" key="1">
    <citation type="submission" date="2022-12" db="EMBL/GenBank/DDBJ databases">
        <authorList>
            <person name="Webb A."/>
        </authorList>
    </citation>
    <scope>NUCLEOTIDE SEQUENCE</scope>
    <source>
        <strain evidence="1">Pf2</strain>
    </source>
</reference>
<evidence type="ECO:0000313" key="2">
    <source>
        <dbReference type="Proteomes" id="UP001159659"/>
    </source>
</evidence>
<comment type="caution">
    <text evidence="1">The sequence shown here is derived from an EMBL/GenBank/DDBJ whole genome shotgun (WGS) entry which is preliminary data.</text>
</comment>
<sequence>MQRRMRLVKTDDSSIGTHHAECTRLVATSNMLIDTVDMLIETHHAERSRLVTKHVVELSRLTKTNNELVKTNDALIGTKKELIKTHHIERMKLIETKKKLIDNVSRKLDGLQDAHVQAFDRLYNLQKRMMTHPRPVSKEHGIALMFEEKECGVYEVRYIVGQRTYVSTTVAKACQEGVRELLPFQLVGNGIALRNAFVGEANMRLMIALGGRGQAAATGIKFRNCRSKVVLGVSDFNLGTFQAIIQDLLAEYDVNDLMNDTRYIEIKQDLRNARNVLP</sequence>
<proteinExistence type="predicted"/>
<accession>A0AAV0TCP1</accession>
<gene>
    <name evidence="1" type="ORF">PFR002_LOCUS3312</name>
</gene>
<dbReference type="Proteomes" id="UP001159659">
    <property type="component" value="Unassembled WGS sequence"/>
</dbReference>
<dbReference type="AlphaFoldDB" id="A0AAV0TCP1"/>
<evidence type="ECO:0000313" key="1">
    <source>
        <dbReference type="EMBL" id="CAI5716640.1"/>
    </source>
</evidence>